<evidence type="ECO:0000313" key="3">
    <source>
        <dbReference type="EMBL" id="KKY15146.1"/>
    </source>
</evidence>
<sequence length="122" mass="13704">MTIKIATLIPLTIAGILFCLILICLGFIAYRMAQILYEKYTSTTTAAASSSLAPLSGGANEQQQQQPRSSSGRKRRRSSTSFLTNNPFSRRLRTRFRRQQTATDAVDIELQEFSRSDITHED</sequence>
<keyword evidence="2" id="KW-0472">Membrane</keyword>
<gene>
    <name evidence="3" type="ORF">UCDDS831_g07872</name>
</gene>
<keyword evidence="2" id="KW-0812">Transmembrane</keyword>
<protein>
    <submittedName>
        <fullName evidence="3">Uncharacterized protein</fullName>
    </submittedName>
</protein>
<keyword evidence="2" id="KW-1133">Transmembrane helix</keyword>
<feature type="transmembrane region" description="Helical" evidence="2">
    <location>
        <begin position="6"/>
        <end position="30"/>
    </location>
</feature>
<comment type="caution">
    <text evidence="3">The sequence shown here is derived from an EMBL/GenBank/DDBJ whole genome shotgun (WGS) entry which is preliminary data.</text>
</comment>
<reference evidence="3 4" key="2">
    <citation type="submission" date="2015-05" db="EMBL/GenBank/DDBJ databases">
        <title>Distinctive expansion of gene families associated with plant cell wall degradation and secondary metabolism in the genomes of grapevine trunk pathogens.</title>
        <authorList>
            <person name="Lawrence D.P."/>
            <person name="Travadon R."/>
            <person name="Rolshausen P.E."/>
            <person name="Baumgartner K."/>
        </authorList>
    </citation>
    <scope>NUCLEOTIDE SEQUENCE [LARGE SCALE GENOMIC DNA]</scope>
    <source>
        <strain evidence="3">DS831</strain>
    </source>
</reference>
<accession>A0A0G2DYD7</accession>
<dbReference type="Proteomes" id="UP000034182">
    <property type="component" value="Unassembled WGS sequence"/>
</dbReference>
<organism evidence="3 4">
    <name type="scientific">Diplodia seriata</name>
    <dbReference type="NCBI Taxonomy" id="420778"/>
    <lineage>
        <taxon>Eukaryota</taxon>
        <taxon>Fungi</taxon>
        <taxon>Dikarya</taxon>
        <taxon>Ascomycota</taxon>
        <taxon>Pezizomycotina</taxon>
        <taxon>Dothideomycetes</taxon>
        <taxon>Dothideomycetes incertae sedis</taxon>
        <taxon>Botryosphaeriales</taxon>
        <taxon>Botryosphaeriaceae</taxon>
        <taxon>Diplodia</taxon>
    </lineage>
</organism>
<feature type="region of interest" description="Disordered" evidence="1">
    <location>
        <begin position="51"/>
        <end position="101"/>
    </location>
</feature>
<evidence type="ECO:0000256" key="1">
    <source>
        <dbReference type="SAM" id="MobiDB-lite"/>
    </source>
</evidence>
<dbReference type="EMBL" id="LAQI01000202">
    <property type="protein sequence ID" value="KKY15146.1"/>
    <property type="molecule type" value="Genomic_DNA"/>
</dbReference>
<name>A0A0G2DYD7_9PEZI</name>
<evidence type="ECO:0000313" key="4">
    <source>
        <dbReference type="Proteomes" id="UP000034182"/>
    </source>
</evidence>
<proteinExistence type="predicted"/>
<reference evidence="3 4" key="1">
    <citation type="submission" date="2015-03" db="EMBL/GenBank/DDBJ databases">
        <authorList>
            <person name="Morales-Cruz A."/>
            <person name="Amrine K.C."/>
            <person name="Cantu D."/>
        </authorList>
    </citation>
    <scope>NUCLEOTIDE SEQUENCE [LARGE SCALE GENOMIC DNA]</scope>
    <source>
        <strain evidence="3">DS831</strain>
    </source>
</reference>
<dbReference type="AlphaFoldDB" id="A0A0G2DYD7"/>
<evidence type="ECO:0000256" key="2">
    <source>
        <dbReference type="SAM" id="Phobius"/>
    </source>
</evidence>